<dbReference type="Proteomes" id="UP000515871">
    <property type="component" value="Chromosome"/>
</dbReference>
<dbReference type="InterPro" id="IPR002168">
    <property type="entry name" value="Lipase_GDXG_HIS_AS"/>
</dbReference>
<dbReference type="PANTHER" id="PTHR48081:SF8">
    <property type="entry name" value="ALPHA_BETA HYDROLASE FOLD-3 DOMAIN-CONTAINING PROTEIN-RELATED"/>
    <property type="match status" value="1"/>
</dbReference>
<sequence length="343" mass="37161">MSVSRRVRRAAVAAVGAAPLPLKRIVFGAPIRRQDLTLHPDMQAMLTLMRFENPDPAATPISRQRRDLARADRLVGGDQPIGAVTERQIAGAGGPIRMRFYTPRDLRGPSPALVWFHGGGFTLGDLESHDSLCRFLAEQAMVRVVAVDYRLAPEHPFPAAVDDCVEAWTWIARNASGLAIDPDRIAVGGDSAGGNLATVVAQEMVRTGGPSPRFQLLVYPVTDFTSVTQSRREFAEGFFLTDALMDEFDNAYLVRGEDRSDPRISPIKGSLEDLPPAHVVTAGFDPLRDEGEAYAEALRAAGVPVTSVREERLIHGFATMVGYGTAAPAAVRRLAAELQRGLV</sequence>
<proteinExistence type="inferred from homology"/>
<evidence type="ECO:0000313" key="5">
    <source>
        <dbReference type="Proteomes" id="UP000515871"/>
    </source>
</evidence>
<evidence type="ECO:0000256" key="1">
    <source>
        <dbReference type="ARBA" id="ARBA00010515"/>
    </source>
</evidence>
<keyword evidence="2 4" id="KW-0378">Hydrolase</keyword>
<evidence type="ECO:0000259" key="3">
    <source>
        <dbReference type="Pfam" id="PF07859"/>
    </source>
</evidence>
<dbReference type="InterPro" id="IPR013094">
    <property type="entry name" value="AB_hydrolase_3"/>
</dbReference>
<evidence type="ECO:0000256" key="2">
    <source>
        <dbReference type="ARBA" id="ARBA00022801"/>
    </source>
</evidence>
<feature type="domain" description="Alpha/beta hydrolase fold-3" evidence="3">
    <location>
        <begin position="113"/>
        <end position="318"/>
    </location>
</feature>
<dbReference type="Gene3D" id="3.40.50.1820">
    <property type="entry name" value="alpha/beta hydrolase"/>
    <property type="match status" value="1"/>
</dbReference>
<keyword evidence="5" id="KW-1185">Reference proteome</keyword>
<organism evidence="4 5">
    <name type="scientific">Aeromicrobium senzhongii</name>
    <dbReference type="NCBI Taxonomy" id="2663859"/>
    <lineage>
        <taxon>Bacteria</taxon>
        <taxon>Bacillati</taxon>
        <taxon>Actinomycetota</taxon>
        <taxon>Actinomycetes</taxon>
        <taxon>Propionibacteriales</taxon>
        <taxon>Nocardioidaceae</taxon>
        <taxon>Aeromicrobium</taxon>
    </lineage>
</organism>
<dbReference type="Pfam" id="PF07859">
    <property type="entry name" value="Abhydrolase_3"/>
    <property type="match status" value="1"/>
</dbReference>
<evidence type="ECO:0000313" key="4">
    <source>
        <dbReference type="EMBL" id="QNL94646.1"/>
    </source>
</evidence>
<dbReference type="RefSeq" id="WP_154596002.1">
    <property type="nucleotide sequence ID" value="NZ_CP060587.1"/>
</dbReference>
<accession>A0ABX6SUD6</accession>
<dbReference type="SUPFAM" id="SSF53474">
    <property type="entry name" value="alpha/beta-Hydrolases"/>
    <property type="match status" value="1"/>
</dbReference>
<dbReference type="InterPro" id="IPR029058">
    <property type="entry name" value="AB_hydrolase_fold"/>
</dbReference>
<dbReference type="EMBL" id="CP060587">
    <property type="protein sequence ID" value="QNL94646.1"/>
    <property type="molecule type" value="Genomic_DNA"/>
</dbReference>
<dbReference type="InterPro" id="IPR050300">
    <property type="entry name" value="GDXG_lipolytic_enzyme"/>
</dbReference>
<dbReference type="PANTHER" id="PTHR48081">
    <property type="entry name" value="AB HYDROLASE SUPERFAMILY PROTEIN C4A8.06C"/>
    <property type="match status" value="1"/>
</dbReference>
<dbReference type="GO" id="GO:0016787">
    <property type="term" value="F:hydrolase activity"/>
    <property type="evidence" value="ECO:0007669"/>
    <property type="project" value="UniProtKB-KW"/>
</dbReference>
<gene>
    <name evidence="4" type="ORF">H9L21_01340</name>
</gene>
<dbReference type="PROSITE" id="PS01173">
    <property type="entry name" value="LIPASE_GDXG_HIS"/>
    <property type="match status" value="1"/>
</dbReference>
<name>A0ABX6SUD6_9ACTN</name>
<protein>
    <submittedName>
        <fullName evidence="4">Alpha/beta hydrolase</fullName>
    </submittedName>
</protein>
<comment type="similarity">
    <text evidence="1">Belongs to the 'GDXG' lipolytic enzyme family.</text>
</comment>
<reference evidence="4 5" key="1">
    <citation type="submission" date="2020-08" db="EMBL/GenBank/DDBJ databases">
        <title>Novel species in genus Aeromicrobium.</title>
        <authorList>
            <person name="Zhang G."/>
        </authorList>
    </citation>
    <scope>NUCLEOTIDE SEQUENCE [LARGE SCALE GENOMIC DNA]</scope>
    <source>
        <strain evidence="5">zg-629</strain>
    </source>
</reference>